<feature type="region of interest" description="Disordered" evidence="2">
    <location>
        <begin position="118"/>
        <end position="213"/>
    </location>
</feature>
<evidence type="ECO:0000256" key="1">
    <source>
        <dbReference type="SAM" id="Coils"/>
    </source>
</evidence>
<sequence>MTSPVVEEWVGNETVLSRGGVGRLVLAPNEFLGRADLVTNEEVLVPLLKHCGLRVTVAQIVEHVELFLNYARPKGKPNLPRKACRFQAWKLKRLVSVFSRVAKRGHYPRERGIRRIFTGAGIPLPSDPRDSRDSLQVDTEGEDEGEESERVSDTEFELESGESSVGKAAHREGDRDHLAKEADSNLREETASAASNVTPLPNHSRLETNPPSAEKLQKHAVELLEDGTGTCRKCGLFAPSRLCPNIQSLFSRPCTGQDDGKDLKFQILFSNDWLKEFQSLVKNLKFDEWQVMAHSGKSFRFLGNGKLSEIPEPCDFPLMLQPIPAEQLQAELELALLEVDLLNEQLQLEELEYALHFEEVTAEPTKKLEQNNIMPEPFCAGDNFDTLPFDAHMAMESFVMPPEAPLPQEKPKTFAEMSGAGLSSETLVLGAESGEPKVEEPEKAPKVEGSEVGAVGRPAALDAIPILAPQEQAPRKKKSDKKEKKGAKGRGRGKKNGKGKGKKARESGSDDEAEENDSCSGEESNAGDSDDHESVEEPPPEPKESKKSKKEKTSKKTAKAKAMAKQKARTKEKRVRPETKTDKKEKQEKTKKPEEKDKKKMRQTKPDQDDEEEKGKALARKRKSVQAKVDAKEEAEETEEPSKPKRSKKESGRKAAHEKNGKDSSENQDEEADEKEAEKLETKAKQSRKSSAYHTAKRAALKEGHTKEEALEIAKEAYRNTK</sequence>
<feature type="compositionally biased region" description="Basic and acidic residues" evidence="2">
    <location>
        <begin position="169"/>
        <end position="190"/>
    </location>
</feature>
<feature type="region of interest" description="Disordered" evidence="2">
    <location>
        <begin position="430"/>
        <end position="722"/>
    </location>
</feature>
<name>A0ABP0KRZ9_9DINO</name>
<feature type="compositionally biased region" description="Basic and acidic residues" evidence="2">
    <location>
        <begin position="649"/>
        <end position="665"/>
    </location>
</feature>
<feature type="compositionally biased region" description="Polar residues" evidence="2">
    <location>
        <begin position="518"/>
        <end position="527"/>
    </location>
</feature>
<feature type="compositionally biased region" description="Basic residues" evidence="2">
    <location>
        <begin position="475"/>
        <end position="503"/>
    </location>
</feature>
<protein>
    <submittedName>
        <fullName evidence="3">Uncharacterized protein</fullName>
    </submittedName>
</protein>
<feature type="compositionally biased region" description="Basic residues" evidence="2">
    <location>
        <begin position="546"/>
        <end position="574"/>
    </location>
</feature>
<evidence type="ECO:0000256" key="2">
    <source>
        <dbReference type="SAM" id="MobiDB-lite"/>
    </source>
</evidence>
<keyword evidence="1" id="KW-0175">Coiled coil</keyword>
<feature type="compositionally biased region" description="Low complexity" evidence="2">
    <location>
        <begin position="458"/>
        <end position="469"/>
    </location>
</feature>
<feature type="compositionally biased region" description="Acidic residues" evidence="2">
    <location>
        <begin position="528"/>
        <end position="539"/>
    </location>
</feature>
<feature type="compositionally biased region" description="Basic and acidic residues" evidence="2">
    <location>
        <begin position="700"/>
        <end position="722"/>
    </location>
</feature>
<dbReference type="Proteomes" id="UP001642484">
    <property type="component" value="Unassembled WGS sequence"/>
</dbReference>
<feature type="coiled-coil region" evidence="1">
    <location>
        <begin position="325"/>
        <end position="354"/>
    </location>
</feature>
<feature type="compositionally biased region" description="Acidic residues" evidence="2">
    <location>
        <begin position="666"/>
        <end position="675"/>
    </location>
</feature>
<gene>
    <name evidence="3" type="ORF">CCMP2556_LOCUS17454</name>
</gene>
<keyword evidence="4" id="KW-1185">Reference proteome</keyword>
<evidence type="ECO:0000313" key="4">
    <source>
        <dbReference type="Proteomes" id="UP001642484"/>
    </source>
</evidence>
<feature type="compositionally biased region" description="Basic and acidic residues" evidence="2">
    <location>
        <begin position="434"/>
        <end position="449"/>
    </location>
</feature>
<accession>A0ABP0KRZ9</accession>
<organism evidence="3 4">
    <name type="scientific">Durusdinium trenchii</name>
    <dbReference type="NCBI Taxonomy" id="1381693"/>
    <lineage>
        <taxon>Eukaryota</taxon>
        <taxon>Sar</taxon>
        <taxon>Alveolata</taxon>
        <taxon>Dinophyceae</taxon>
        <taxon>Suessiales</taxon>
        <taxon>Symbiodiniaceae</taxon>
        <taxon>Durusdinium</taxon>
    </lineage>
</organism>
<feature type="compositionally biased region" description="Polar residues" evidence="2">
    <location>
        <begin position="192"/>
        <end position="211"/>
    </location>
</feature>
<feature type="compositionally biased region" description="Basic and acidic residues" evidence="2">
    <location>
        <begin position="575"/>
        <end position="598"/>
    </location>
</feature>
<comment type="caution">
    <text evidence="3">The sequence shown here is derived from an EMBL/GenBank/DDBJ whole genome shotgun (WGS) entry which is preliminary data.</text>
</comment>
<evidence type="ECO:0000313" key="3">
    <source>
        <dbReference type="EMBL" id="CAK9029342.1"/>
    </source>
</evidence>
<reference evidence="3 4" key="1">
    <citation type="submission" date="2024-02" db="EMBL/GenBank/DDBJ databases">
        <authorList>
            <person name="Chen Y."/>
            <person name="Shah S."/>
            <person name="Dougan E. K."/>
            <person name="Thang M."/>
            <person name="Chan C."/>
        </authorList>
    </citation>
    <scope>NUCLEOTIDE SEQUENCE [LARGE SCALE GENOMIC DNA]</scope>
</reference>
<dbReference type="EMBL" id="CAXAMN010009613">
    <property type="protein sequence ID" value="CAK9029342.1"/>
    <property type="molecule type" value="Genomic_DNA"/>
</dbReference>
<proteinExistence type="predicted"/>